<keyword evidence="2" id="KW-1185">Reference proteome</keyword>
<organism evidence="1 2">
    <name type="scientific">Cupriavidus gilardii</name>
    <dbReference type="NCBI Taxonomy" id="82541"/>
    <lineage>
        <taxon>Bacteria</taxon>
        <taxon>Pseudomonadati</taxon>
        <taxon>Pseudomonadota</taxon>
        <taxon>Betaproteobacteria</taxon>
        <taxon>Burkholderiales</taxon>
        <taxon>Burkholderiaceae</taxon>
        <taxon>Cupriavidus</taxon>
    </lineage>
</organism>
<evidence type="ECO:0000313" key="1">
    <source>
        <dbReference type="EMBL" id="USE76805.1"/>
    </source>
</evidence>
<dbReference type="EMBL" id="CP098735">
    <property type="protein sequence ID" value="USE76805.1"/>
    <property type="molecule type" value="Genomic_DNA"/>
</dbReference>
<accession>A0ABY4VIA1</accession>
<name>A0ABY4VIA1_9BURK</name>
<sequence length="155" mass="16184">MTTILLANNAIMVRALSRYLGKRQASRPLTLQSPEWLLNAPSTELPKQPVDFALLDCSSSEADPLALIDALCQRIAPRRWLLIARPGATALTQRAARLGAGGCLLAPASPDLVSAAVALVSAGGQCFPRASMAWLMAPAPAPTSNFLHPGSTASG</sequence>
<dbReference type="Proteomes" id="UP001056648">
    <property type="component" value="Chromosome 1"/>
</dbReference>
<evidence type="ECO:0000313" key="2">
    <source>
        <dbReference type="Proteomes" id="UP001056648"/>
    </source>
</evidence>
<dbReference type="InterPro" id="IPR011006">
    <property type="entry name" value="CheY-like_superfamily"/>
</dbReference>
<keyword evidence="1" id="KW-0238">DNA-binding</keyword>
<gene>
    <name evidence="1" type="ORF">NDR89_05955</name>
</gene>
<dbReference type="Gene3D" id="3.40.50.2300">
    <property type="match status" value="1"/>
</dbReference>
<dbReference type="SUPFAM" id="SSF52172">
    <property type="entry name" value="CheY-like"/>
    <property type="match status" value="1"/>
</dbReference>
<reference evidence="1" key="1">
    <citation type="submission" date="2022-06" db="EMBL/GenBank/DDBJ databases">
        <title>Complete genome sequence and characterization of Cupriavidus gilardii QJ1 isolated from contaminating cells.</title>
        <authorList>
            <person name="Qi J."/>
        </authorList>
    </citation>
    <scope>NUCLEOTIDE SEQUENCE</scope>
    <source>
        <strain evidence="1">QJ1</strain>
    </source>
</reference>
<dbReference type="GO" id="GO:0003677">
    <property type="term" value="F:DNA binding"/>
    <property type="evidence" value="ECO:0007669"/>
    <property type="project" value="UniProtKB-KW"/>
</dbReference>
<proteinExistence type="predicted"/>
<dbReference type="RefSeq" id="WP_211923506.1">
    <property type="nucleotide sequence ID" value="NZ_CP098735.1"/>
</dbReference>
<protein>
    <submittedName>
        <fullName evidence="1">DNA-binding response regulator</fullName>
    </submittedName>
</protein>